<dbReference type="SUPFAM" id="SSF56563">
    <property type="entry name" value="Major capsid protein gp5"/>
    <property type="match status" value="1"/>
</dbReference>
<comment type="subcellular location">
    <subcellularLocation>
        <location evidence="1">Virion</location>
    </subcellularLocation>
</comment>
<accession>A0A7C1WZU9</accession>
<dbReference type="EMBL" id="DSJL01000007">
    <property type="protein sequence ID" value="HEF64736.1"/>
    <property type="molecule type" value="Genomic_DNA"/>
</dbReference>
<dbReference type="NCBIfam" id="NF045672">
    <property type="entry name" value="MCP_gp7_epsi_15"/>
    <property type="match status" value="1"/>
</dbReference>
<dbReference type="InterPro" id="IPR048813">
    <property type="entry name" value="GP7-like"/>
</dbReference>
<comment type="caution">
    <text evidence="2">The sequence shown here is derived from an EMBL/GenBank/DDBJ whole genome shotgun (WGS) entry which is preliminary data.</text>
</comment>
<dbReference type="AlphaFoldDB" id="A0A7C1WZU9"/>
<name>A0A7C1WZU9_THERO</name>
<organism evidence="2">
    <name type="scientific">Thermomicrobium roseum</name>
    <dbReference type="NCBI Taxonomy" id="500"/>
    <lineage>
        <taxon>Bacteria</taxon>
        <taxon>Pseudomonadati</taxon>
        <taxon>Thermomicrobiota</taxon>
        <taxon>Thermomicrobia</taxon>
        <taxon>Thermomicrobiales</taxon>
        <taxon>Thermomicrobiaceae</taxon>
        <taxon>Thermomicrobium</taxon>
    </lineage>
</organism>
<dbReference type="NCBIfam" id="TIGR01554">
    <property type="entry name" value="major_cap_HK97"/>
    <property type="match status" value="1"/>
</dbReference>
<protein>
    <submittedName>
        <fullName evidence="2">Phage major capsid protein</fullName>
    </submittedName>
</protein>
<dbReference type="InterPro" id="IPR024455">
    <property type="entry name" value="Phage_capsid"/>
</dbReference>
<evidence type="ECO:0000313" key="2">
    <source>
        <dbReference type="EMBL" id="HEF64736.1"/>
    </source>
</evidence>
<sequence length="295" mass="32219">MALTKVEAAKLTDDLLLRGVIETIVMESPVLQRLPFMEVVGTGLTYNREGTLPAADFYDVGDTWTESTPTFEQVTTGLKILGGDADIDHFLLQTYRDPNQLEAVVLQQKAKAVAHAFLNAFYRGDSAVNPKQFDGLRKLVPASQTIQPGPNGGSLTLELLEQLIDLVKPGKPDALLMAKRTRRKLAQLRRSSGSVLETEVDQFGQRIVTYDGIPVLVDDFVPEDETLGTGNNLSSIYAVKFGPSGLMGLENGGITVEEVGALETKNARRWRVRWYVGLALFSTVAVARLQGITAN</sequence>
<gene>
    <name evidence="2" type="ORF">ENP47_03920</name>
</gene>
<reference evidence="2" key="1">
    <citation type="journal article" date="2020" name="mSystems">
        <title>Genome- and Community-Level Interaction Insights into Carbon Utilization and Element Cycling Functions of Hydrothermarchaeota in Hydrothermal Sediment.</title>
        <authorList>
            <person name="Zhou Z."/>
            <person name="Liu Y."/>
            <person name="Xu W."/>
            <person name="Pan J."/>
            <person name="Luo Z.H."/>
            <person name="Li M."/>
        </authorList>
    </citation>
    <scope>NUCLEOTIDE SEQUENCE [LARGE SCALE GENOMIC DNA]</scope>
    <source>
        <strain evidence="2">SpSt-222</strain>
    </source>
</reference>
<evidence type="ECO:0000256" key="1">
    <source>
        <dbReference type="ARBA" id="ARBA00004328"/>
    </source>
</evidence>
<proteinExistence type="predicted"/>